<dbReference type="Gene3D" id="1.10.510.10">
    <property type="entry name" value="Transferase(Phosphotransferase) domain 1"/>
    <property type="match status" value="1"/>
</dbReference>
<gene>
    <name evidence="2" type="ORF">BDV96DRAFT_646870</name>
</gene>
<dbReference type="PROSITE" id="PS50011">
    <property type="entry name" value="PROTEIN_KINASE_DOM"/>
    <property type="match status" value="1"/>
</dbReference>
<keyword evidence="2" id="KW-0034">Amyloid</keyword>
<organism evidence="2 3">
    <name type="scientific">Lophiotrema nucula</name>
    <dbReference type="NCBI Taxonomy" id="690887"/>
    <lineage>
        <taxon>Eukaryota</taxon>
        <taxon>Fungi</taxon>
        <taxon>Dikarya</taxon>
        <taxon>Ascomycota</taxon>
        <taxon>Pezizomycotina</taxon>
        <taxon>Dothideomycetes</taxon>
        <taxon>Pleosporomycetidae</taxon>
        <taxon>Pleosporales</taxon>
        <taxon>Lophiotremataceae</taxon>
        <taxon>Lophiotrema</taxon>
    </lineage>
</organism>
<dbReference type="AlphaFoldDB" id="A0A6A5Z6U9"/>
<dbReference type="EMBL" id="ML977324">
    <property type="protein sequence ID" value="KAF2115015.1"/>
    <property type="molecule type" value="Genomic_DNA"/>
</dbReference>
<protein>
    <submittedName>
        <fullName evidence="2">Prion-inhibition and propagation-domain-containing protein</fullName>
    </submittedName>
</protein>
<evidence type="ECO:0000259" key="1">
    <source>
        <dbReference type="PROSITE" id="PS50011"/>
    </source>
</evidence>
<dbReference type="Pfam" id="PF14479">
    <property type="entry name" value="HeLo"/>
    <property type="match status" value="1"/>
</dbReference>
<keyword evidence="3" id="KW-1185">Reference proteome</keyword>
<dbReference type="PANTHER" id="PTHR37542:SF1">
    <property type="entry name" value="PRION-INHIBITION AND PROPAGATION HELO DOMAIN-CONTAINING PROTEIN"/>
    <property type="match status" value="1"/>
</dbReference>
<keyword evidence="2" id="KW-0640">Prion</keyword>
<dbReference type="SUPFAM" id="SSF56112">
    <property type="entry name" value="Protein kinase-like (PK-like)"/>
    <property type="match status" value="1"/>
</dbReference>
<proteinExistence type="predicted"/>
<dbReference type="GO" id="GO:0004672">
    <property type="term" value="F:protein kinase activity"/>
    <property type="evidence" value="ECO:0007669"/>
    <property type="project" value="InterPro"/>
</dbReference>
<dbReference type="GO" id="GO:0005524">
    <property type="term" value="F:ATP binding"/>
    <property type="evidence" value="ECO:0007669"/>
    <property type="project" value="InterPro"/>
</dbReference>
<name>A0A6A5Z6U9_9PLEO</name>
<reference evidence="2" key="1">
    <citation type="journal article" date="2020" name="Stud. Mycol.">
        <title>101 Dothideomycetes genomes: a test case for predicting lifestyles and emergence of pathogens.</title>
        <authorList>
            <person name="Haridas S."/>
            <person name="Albert R."/>
            <person name="Binder M."/>
            <person name="Bloem J."/>
            <person name="Labutti K."/>
            <person name="Salamov A."/>
            <person name="Andreopoulos B."/>
            <person name="Baker S."/>
            <person name="Barry K."/>
            <person name="Bills G."/>
            <person name="Bluhm B."/>
            <person name="Cannon C."/>
            <person name="Castanera R."/>
            <person name="Culley D."/>
            <person name="Daum C."/>
            <person name="Ezra D."/>
            <person name="Gonzalez J."/>
            <person name="Henrissat B."/>
            <person name="Kuo A."/>
            <person name="Liang C."/>
            <person name="Lipzen A."/>
            <person name="Lutzoni F."/>
            <person name="Magnuson J."/>
            <person name="Mondo S."/>
            <person name="Nolan M."/>
            <person name="Ohm R."/>
            <person name="Pangilinan J."/>
            <person name="Park H.-J."/>
            <person name="Ramirez L."/>
            <person name="Alfaro M."/>
            <person name="Sun H."/>
            <person name="Tritt A."/>
            <person name="Yoshinaga Y."/>
            <person name="Zwiers L.-H."/>
            <person name="Turgeon B."/>
            <person name="Goodwin S."/>
            <person name="Spatafora J."/>
            <person name="Crous P."/>
            <person name="Grigoriev I."/>
        </authorList>
    </citation>
    <scope>NUCLEOTIDE SEQUENCE</scope>
    <source>
        <strain evidence="2">CBS 627.86</strain>
    </source>
</reference>
<dbReference type="Proteomes" id="UP000799770">
    <property type="component" value="Unassembled WGS sequence"/>
</dbReference>
<evidence type="ECO:0000313" key="2">
    <source>
        <dbReference type="EMBL" id="KAF2115015.1"/>
    </source>
</evidence>
<dbReference type="InterPro" id="IPR038305">
    <property type="entry name" value="HeLo_sf"/>
</dbReference>
<accession>A0A6A5Z6U9</accession>
<dbReference type="InterPro" id="IPR029498">
    <property type="entry name" value="HeLo_dom"/>
</dbReference>
<dbReference type="Gene3D" id="1.20.120.1020">
    <property type="entry name" value="Prion-inhibition and propagation, HeLo domain"/>
    <property type="match status" value="1"/>
</dbReference>
<dbReference type="OrthoDB" id="1911848at2759"/>
<dbReference type="InterPro" id="IPR011009">
    <property type="entry name" value="Kinase-like_dom_sf"/>
</dbReference>
<dbReference type="InterPro" id="IPR000719">
    <property type="entry name" value="Prot_kinase_dom"/>
</dbReference>
<sequence>MAQPQRVALPGLHMTCLNGCVKGLVVLSKAKHYNRDVSDVRLRTQLALHSLTTWAEEAGLMQEPPTLLMSANNAALVPEILGQLETLLLDLHQLEQRYGLYLQPTSEDVEALYDDDITLAGTVHKQHEYTKRPLTIFRKRKEPWKRLRWVTLDDKKFGRLLDKAKSYIGEMERFLEQAKQERRDRYLEHCLRDAILNASGPQELGVIGTEYEKAPSKLAIAAAAKLKRTRLMLGFSDSASTSLMMPHLSKSLSVSSMGSRLDSAMISKIANSEPKEMKLSMRLLTLTRVARAQPLRTLAQYDGRTVLLEWKNVADMADPTISKRVNEVAALLQDLGPMFHSLQCRGFVSDFVDKRYGYIFDLPEELDNSSQAVKPKQPGLTALGLHPELRSLRQALDEVGVPSLNLRLSLAVTLLENLLNLHTSGWLHKELRSDNVILIRDTNTPRENVTEELASFSIYVAGYVYSRVDSPGEMTEPLRSELEADLYRHPSLLSDSRQSYRKSLDIFSVGCTLLEIGLWSSFRQILEYHSAVRSDIAVPSWPARSISDPTLAHSNSFEQVNSSHEKASIDLMKLKHDLLISHLTVSRPKPTPVAVTKRSMIMTSLEAAMGERFTNVVEEFLAAGNTTKETKADEHEFALDLEMRARDIVRGIAGSI</sequence>
<feature type="domain" description="Protein kinase" evidence="1">
    <location>
        <begin position="246"/>
        <end position="579"/>
    </location>
</feature>
<evidence type="ECO:0000313" key="3">
    <source>
        <dbReference type="Proteomes" id="UP000799770"/>
    </source>
</evidence>
<dbReference type="PANTHER" id="PTHR37542">
    <property type="entry name" value="HELO DOMAIN-CONTAINING PROTEIN-RELATED"/>
    <property type="match status" value="1"/>
</dbReference>